<keyword evidence="10" id="KW-0067">ATP-binding</keyword>
<dbReference type="CDD" id="cd00082">
    <property type="entry name" value="HisKA"/>
    <property type="match status" value="1"/>
</dbReference>
<name>A0A4E0PXC2_9EURY</name>
<dbReference type="FunFam" id="1.10.287.130:FF:000003">
    <property type="entry name" value="Histidine kinase"/>
    <property type="match status" value="1"/>
</dbReference>
<feature type="modified residue" description="4-aspartylphosphate" evidence="15">
    <location>
        <position position="1168"/>
    </location>
</feature>
<comment type="subcellular location">
    <subcellularLocation>
        <location evidence="2">Cell membrane</location>
        <topology evidence="2">Multi-pass membrane protein</topology>
    </subcellularLocation>
</comment>
<feature type="modified residue" description="4-aspartylphosphate" evidence="15">
    <location>
        <position position="1023"/>
    </location>
</feature>
<dbReference type="InterPro" id="IPR013656">
    <property type="entry name" value="PAS_4"/>
</dbReference>
<evidence type="ECO:0000256" key="3">
    <source>
        <dbReference type="ARBA" id="ARBA00012438"/>
    </source>
</evidence>
<dbReference type="Pfam" id="PF00512">
    <property type="entry name" value="HisKA"/>
    <property type="match status" value="1"/>
</dbReference>
<dbReference type="PANTHER" id="PTHR45339:SF1">
    <property type="entry name" value="HYBRID SIGNAL TRANSDUCTION HISTIDINE KINASE J"/>
    <property type="match status" value="1"/>
</dbReference>
<dbReference type="Proteomes" id="UP000297295">
    <property type="component" value="Unassembled WGS sequence"/>
</dbReference>
<keyword evidence="5 15" id="KW-0597">Phosphoprotein</keyword>
<dbReference type="Pfam" id="PF02518">
    <property type="entry name" value="HATPase_c"/>
    <property type="match status" value="1"/>
</dbReference>
<dbReference type="InterPro" id="IPR036890">
    <property type="entry name" value="HATPase_C_sf"/>
</dbReference>
<dbReference type="PROSITE" id="PS50113">
    <property type="entry name" value="PAC"/>
    <property type="match status" value="2"/>
</dbReference>
<proteinExistence type="predicted"/>
<evidence type="ECO:0000259" key="20">
    <source>
        <dbReference type="PROSITE" id="PS50894"/>
    </source>
</evidence>
<dbReference type="Pfam" id="PF00072">
    <property type="entry name" value="Response_reg"/>
    <property type="match status" value="2"/>
</dbReference>
<dbReference type="InterPro" id="IPR011006">
    <property type="entry name" value="CheY-like_superfamily"/>
</dbReference>
<evidence type="ECO:0000256" key="1">
    <source>
        <dbReference type="ARBA" id="ARBA00000085"/>
    </source>
</evidence>
<dbReference type="EMBL" id="PGGK01000003">
    <property type="protein sequence ID" value="TGC10765.1"/>
    <property type="molecule type" value="Genomic_DNA"/>
</dbReference>
<dbReference type="Pfam" id="PF01590">
    <property type="entry name" value="GAF"/>
    <property type="match status" value="1"/>
</dbReference>
<dbReference type="Gene3D" id="3.30.450.40">
    <property type="match status" value="1"/>
</dbReference>
<dbReference type="NCBIfam" id="TIGR00229">
    <property type="entry name" value="sensory_box"/>
    <property type="match status" value="2"/>
</dbReference>
<dbReference type="Gene3D" id="3.30.450.20">
    <property type="entry name" value="PAS domain"/>
    <property type="match status" value="4"/>
</dbReference>
<dbReference type="InterPro" id="IPR000014">
    <property type="entry name" value="PAS"/>
</dbReference>
<dbReference type="PRINTS" id="PR00344">
    <property type="entry name" value="BCTRLSENSOR"/>
</dbReference>
<dbReference type="PROSITE" id="PS50109">
    <property type="entry name" value="HIS_KIN"/>
    <property type="match status" value="1"/>
</dbReference>
<dbReference type="FunFam" id="3.30.565.10:FF:000010">
    <property type="entry name" value="Sensor histidine kinase RcsC"/>
    <property type="match status" value="1"/>
</dbReference>
<dbReference type="PANTHER" id="PTHR45339">
    <property type="entry name" value="HYBRID SIGNAL TRANSDUCTION HISTIDINE KINASE J"/>
    <property type="match status" value="1"/>
</dbReference>
<dbReference type="InterPro" id="IPR003661">
    <property type="entry name" value="HisK_dim/P_dom"/>
</dbReference>
<evidence type="ECO:0000256" key="4">
    <source>
        <dbReference type="ARBA" id="ARBA00022475"/>
    </source>
</evidence>
<feature type="domain" description="PAS" evidence="18">
    <location>
        <begin position="437"/>
        <end position="507"/>
    </location>
</feature>
<dbReference type="InterPro" id="IPR036097">
    <property type="entry name" value="HisK_dim/P_sf"/>
</dbReference>
<dbReference type="CDD" id="cd16922">
    <property type="entry name" value="HATPase_EvgS-ArcB-TorS-like"/>
    <property type="match status" value="1"/>
</dbReference>
<evidence type="ECO:0000259" key="18">
    <source>
        <dbReference type="PROSITE" id="PS50112"/>
    </source>
</evidence>
<dbReference type="CDD" id="cd00130">
    <property type="entry name" value="PAS"/>
    <property type="match status" value="2"/>
</dbReference>
<dbReference type="PROSITE" id="PS50112">
    <property type="entry name" value="PAS"/>
    <property type="match status" value="2"/>
</dbReference>
<dbReference type="SUPFAM" id="SSF47384">
    <property type="entry name" value="Homodimeric domain of signal transducing histidine kinase"/>
    <property type="match status" value="1"/>
</dbReference>
<evidence type="ECO:0000256" key="2">
    <source>
        <dbReference type="ARBA" id="ARBA00004651"/>
    </source>
</evidence>
<organism evidence="21 22">
    <name type="scientific">Methanolobus halotolerans</name>
    <dbReference type="NCBI Taxonomy" id="2052935"/>
    <lineage>
        <taxon>Archaea</taxon>
        <taxon>Methanobacteriati</taxon>
        <taxon>Methanobacteriota</taxon>
        <taxon>Stenosarchaea group</taxon>
        <taxon>Methanomicrobia</taxon>
        <taxon>Methanosarcinales</taxon>
        <taxon>Methanosarcinaceae</taxon>
        <taxon>Methanolobus</taxon>
    </lineage>
</organism>
<dbReference type="GO" id="GO:0005524">
    <property type="term" value="F:ATP binding"/>
    <property type="evidence" value="ECO:0007669"/>
    <property type="project" value="UniProtKB-KW"/>
</dbReference>
<comment type="caution">
    <text evidence="21">The sequence shown here is derived from an EMBL/GenBank/DDBJ whole genome shotgun (WGS) entry which is preliminary data.</text>
</comment>
<dbReference type="GO" id="GO:0000155">
    <property type="term" value="F:phosphorelay sensor kinase activity"/>
    <property type="evidence" value="ECO:0007669"/>
    <property type="project" value="InterPro"/>
</dbReference>
<evidence type="ECO:0000256" key="11">
    <source>
        <dbReference type="ARBA" id="ARBA00022989"/>
    </source>
</evidence>
<dbReference type="Pfam" id="PF01627">
    <property type="entry name" value="Hpt"/>
    <property type="match status" value="1"/>
</dbReference>
<feature type="domain" description="HPt" evidence="20">
    <location>
        <begin position="1275"/>
        <end position="1368"/>
    </location>
</feature>
<dbReference type="SMART" id="SM00388">
    <property type="entry name" value="HisKA"/>
    <property type="match status" value="1"/>
</dbReference>
<feature type="domain" description="Histidine kinase" evidence="16">
    <location>
        <begin position="730"/>
        <end position="951"/>
    </location>
</feature>
<protein>
    <recommendedName>
        <fullName evidence="3">histidine kinase</fullName>
        <ecNumber evidence="3">2.7.13.3</ecNumber>
    </recommendedName>
</protein>
<keyword evidence="4" id="KW-1003">Cell membrane</keyword>
<feature type="domain" description="Response regulatory" evidence="17">
    <location>
        <begin position="1119"/>
        <end position="1238"/>
    </location>
</feature>
<dbReference type="Gene3D" id="1.20.120.160">
    <property type="entry name" value="HPT domain"/>
    <property type="match status" value="1"/>
</dbReference>
<dbReference type="InterPro" id="IPR004358">
    <property type="entry name" value="Sig_transdc_His_kin-like_C"/>
</dbReference>
<gene>
    <name evidence="21" type="ORF">CUN85_04385</name>
</gene>
<dbReference type="OrthoDB" id="342253at2157"/>
<dbReference type="SUPFAM" id="SSF47226">
    <property type="entry name" value="Histidine-containing phosphotransfer domain, HPT domain"/>
    <property type="match status" value="1"/>
</dbReference>
<feature type="domain" description="PAS" evidence="18">
    <location>
        <begin position="196"/>
        <end position="267"/>
    </location>
</feature>
<dbReference type="InterPro" id="IPR003018">
    <property type="entry name" value="GAF"/>
</dbReference>
<evidence type="ECO:0000313" key="22">
    <source>
        <dbReference type="Proteomes" id="UP000297295"/>
    </source>
</evidence>
<dbReference type="Pfam" id="PF08448">
    <property type="entry name" value="PAS_4"/>
    <property type="match status" value="2"/>
</dbReference>
<keyword evidence="9" id="KW-0418">Kinase</keyword>
<evidence type="ECO:0000259" key="16">
    <source>
        <dbReference type="PROSITE" id="PS50109"/>
    </source>
</evidence>
<reference evidence="21 22" key="1">
    <citation type="submission" date="2017-11" db="EMBL/GenBank/DDBJ databases">
        <title>Isolation and Characterization of Methanogenic Archaea from Saline Meromictic Lake at Siberia.</title>
        <authorList>
            <person name="Shen Y."/>
            <person name="Huang H.-H."/>
            <person name="Lai M.-C."/>
            <person name="Chen S.-C."/>
        </authorList>
    </citation>
    <scope>NUCLEOTIDE SEQUENCE [LARGE SCALE GENOMIC DNA]</scope>
    <source>
        <strain evidence="21 22">SY-01</strain>
    </source>
</reference>
<dbReference type="InterPro" id="IPR001789">
    <property type="entry name" value="Sig_transdc_resp-reg_receiver"/>
</dbReference>
<dbReference type="SMART" id="SM00086">
    <property type="entry name" value="PAC"/>
    <property type="match status" value="3"/>
</dbReference>
<dbReference type="InterPro" id="IPR008207">
    <property type="entry name" value="Sig_transdc_His_kin_Hpt_dom"/>
</dbReference>
<evidence type="ECO:0000256" key="6">
    <source>
        <dbReference type="ARBA" id="ARBA00022679"/>
    </source>
</evidence>
<keyword evidence="12" id="KW-0902">Two-component regulatory system</keyword>
<dbReference type="SUPFAM" id="SSF55874">
    <property type="entry name" value="ATPase domain of HSP90 chaperone/DNA topoisomerase II/histidine kinase"/>
    <property type="match status" value="1"/>
</dbReference>
<dbReference type="Pfam" id="PF13426">
    <property type="entry name" value="PAS_9"/>
    <property type="match status" value="1"/>
</dbReference>
<dbReference type="InterPro" id="IPR003594">
    <property type="entry name" value="HATPase_dom"/>
</dbReference>
<evidence type="ECO:0000256" key="8">
    <source>
        <dbReference type="ARBA" id="ARBA00022741"/>
    </source>
</evidence>
<evidence type="ECO:0000256" key="14">
    <source>
        <dbReference type="PROSITE-ProRule" id="PRU00110"/>
    </source>
</evidence>
<dbReference type="SUPFAM" id="SSF55781">
    <property type="entry name" value="GAF domain-like"/>
    <property type="match status" value="1"/>
</dbReference>
<dbReference type="InterPro" id="IPR035965">
    <property type="entry name" value="PAS-like_dom_sf"/>
</dbReference>
<dbReference type="PROSITE" id="PS50894">
    <property type="entry name" value="HPT"/>
    <property type="match status" value="1"/>
</dbReference>
<dbReference type="InterPro" id="IPR000700">
    <property type="entry name" value="PAS-assoc_C"/>
</dbReference>
<evidence type="ECO:0000313" key="21">
    <source>
        <dbReference type="EMBL" id="TGC10765.1"/>
    </source>
</evidence>
<evidence type="ECO:0000256" key="5">
    <source>
        <dbReference type="ARBA" id="ARBA00022553"/>
    </source>
</evidence>
<evidence type="ECO:0000259" key="19">
    <source>
        <dbReference type="PROSITE" id="PS50113"/>
    </source>
</evidence>
<evidence type="ECO:0000256" key="13">
    <source>
        <dbReference type="ARBA" id="ARBA00023136"/>
    </source>
</evidence>
<feature type="domain" description="PAC" evidence="19">
    <location>
        <begin position="266"/>
        <end position="316"/>
    </location>
</feature>
<dbReference type="SMART" id="SM00091">
    <property type="entry name" value="PAS"/>
    <property type="match status" value="4"/>
</dbReference>
<dbReference type="SUPFAM" id="SSF55785">
    <property type="entry name" value="PYP-like sensor domain (PAS domain)"/>
    <property type="match status" value="3"/>
</dbReference>
<evidence type="ECO:0000256" key="12">
    <source>
        <dbReference type="ARBA" id="ARBA00023012"/>
    </source>
</evidence>
<dbReference type="InterPro" id="IPR036641">
    <property type="entry name" value="HPT_dom_sf"/>
</dbReference>
<dbReference type="PROSITE" id="PS50110">
    <property type="entry name" value="RESPONSE_REGULATORY"/>
    <property type="match status" value="2"/>
</dbReference>
<dbReference type="CDD" id="cd17546">
    <property type="entry name" value="REC_hyHK_CKI1_RcsC-like"/>
    <property type="match status" value="1"/>
</dbReference>
<feature type="domain" description="Response regulatory" evidence="17">
    <location>
        <begin position="969"/>
        <end position="1090"/>
    </location>
</feature>
<dbReference type="Gene3D" id="3.30.565.10">
    <property type="entry name" value="Histidine kinase-like ATPase, C-terminal domain"/>
    <property type="match status" value="1"/>
</dbReference>
<evidence type="ECO:0000256" key="15">
    <source>
        <dbReference type="PROSITE-ProRule" id="PRU00169"/>
    </source>
</evidence>
<dbReference type="Gene3D" id="3.40.50.2300">
    <property type="match status" value="2"/>
</dbReference>
<keyword evidence="7" id="KW-0812">Transmembrane</keyword>
<accession>A0A4E0PXC2</accession>
<dbReference type="EC" id="2.7.13.3" evidence="3"/>
<keyword evidence="6" id="KW-0808">Transferase</keyword>
<sequence>MGSEILQILNEPGSLKDSIQRVLTTLKKRTEADAVGIRLKDGDDFPYIAHEGFSNDFLQMENSLKAHERDGGLCRDCNGNIKLECTCGLVISGKTDPSDPLFTQGGSCWTNDSFSVLGIPSEQDLRLHPRNQCIHQGYTSVALVPIRMNSQIVGLIQLNDRRKGFFSLAAIEQLEGIAAHIGGALMRNRAEKALRESEEKYRLLSDVSFEGIVIHKNGVAIEINEAMTRITGYTRDELLGKNLLPFIFHPDDLDIVRDKMKGNVTKPYEVRGVRKNGLVIPLEIEAFNLTHTDRQIRVSAIRDITDRKRAEEELSISNLYNRSLIAAIPDLLFVLNKDGVFLDYKAADDESLAMPKEMFLNRNIFEVLPQEQAVKIKASIDDVIKEDLIRTIEYQMFVKNEIGHFECKIASFGEEKVIAIVRDITDRKTTEKKLEKEKSLLTGLLDSIPDMIFFKDLDGIYLGCNPEFSNFIGKDRKQIIGNTDYDLVDKELADFFRKNDAIMLKEGCARHNEEWVEYPDGRKVLLDTTKAPLKNSAGETIGLVGIGRDITSDWYTEQTIRELNLLNQSTLNSLDANICVLDETGNIIKTNKSWTNFAIANSADLDKVSEGTNYIHTAKNSRGKDRNIALQFAKGIEDVMMGVSEQFDLEYPCDSPEEKRWFVGKVRPFESIDSFPRKVVISHINITNRKLAENKLLEYASEVKRKNVELDMALSRAEEATRAKSEFLANMSHEIRTPMNGVIGMAGLLMETELDEEQQRYAETVQTSGELLLSLINDILDFSKIEAGKLELEVLDFDLSNVLDDFATMLAVKAHDKELEFICAAEPDVPVHIRGDPGRLQQILTNLAGNAVKFTHQGEVVVSVSLEVETDTEALLRFVVRDTGVGIPADKIENLFNTFYQVDASTTRQYGGTGLGLAISKQLVGMMGGEIGVQSEEGKGSEFWFKVPFVKYSGRMDSEPVLNSIKDVRILVVDDNSTNREILMKQISSWGASVKEVADGPLALQALYRAHENKEQFQVAILDMHMPGMDGLTLAKIIKSDQKLKGIKLIMLTSLGQWATAENSERKHFAAYLTKPVAQKELLNKLSTIFTMENDTDKTQLSKPGHIHSERSHKKTNLRILLAEDNIVNQKVAQGMLRKLGYRADTVANGREAVQALEMVLYDLVLMDVQMPEMDGVEATSLIRNPDSSVLDRQVPIIAMTAHAMKGDKERFIKAGMNDYISKPVSLQALMELLDKWSMAAHEKTHHNSIFYESDNQEDLPVFDRDSFMERTMNDIDLARHIISIYLENTPKQLEALKESISNDNADNICHYAHGIKGSSANIGGMALSSVASEMEKKTKAGETKEAAVMMAEMEDLFNALIQHLKDI</sequence>
<dbReference type="SUPFAM" id="SSF52172">
    <property type="entry name" value="CheY-like"/>
    <property type="match status" value="2"/>
</dbReference>
<dbReference type="InterPro" id="IPR029016">
    <property type="entry name" value="GAF-like_dom_sf"/>
</dbReference>
<keyword evidence="13" id="KW-0472">Membrane</keyword>
<keyword evidence="22" id="KW-1185">Reference proteome</keyword>
<dbReference type="SMART" id="SM00448">
    <property type="entry name" value="REC"/>
    <property type="match status" value="2"/>
</dbReference>
<evidence type="ECO:0000256" key="7">
    <source>
        <dbReference type="ARBA" id="ARBA00022692"/>
    </source>
</evidence>
<keyword evidence="11" id="KW-1133">Transmembrane helix</keyword>
<dbReference type="InterPro" id="IPR005467">
    <property type="entry name" value="His_kinase_dom"/>
</dbReference>
<dbReference type="GO" id="GO:0005886">
    <property type="term" value="C:plasma membrane"/>
    <property type="evidence" value="ECO:0007669"/>
    <property type="project" value="UniProtKB-SubCell"/>
</dbReference>
<dbReference type="SMART" id="SM00065">
    <property type="entry name" value="GAF"/>
    <property type="match status" value="1"/>
</dbReference>
<keyword evidence="8" id="KW-0547">Nucleotide-binding</keyword>
<evidence type="ECO:0000256" key="10">
    <source>
        <dbReference type="ARBA" id="ARBA00022840"/>
    </source>
</evidence>
<dbReference type="Gene3D" id="1.10.287.130">
    <property type="match status" value="1"/>
</dbReference>
<feature type="domain" description="PAC" evidence="19">
    <location>
        <begin position="510"/>
        <end position="562"/>
    </location>
</feature>
<dbReference type="SMART" id="SM00073">
    <property type="entry name" value="HPT"/>
    <property type="match status" value="1"/>
</dbReference>
<dbReference type="InterPro" id="IPR001610">
    <property type="entry name" value="PAC"/>
</dbReference>
<dbReference type="SMART" id="SM00387">
    <property type="entry name" value="HATPase_c"/>
    <property type="match status" value="1"/>
</dbReference>
<evidence type="ECO:0000256" key="9">
    <source>
        <dbReference type="ARBA" id="ARBA00022777"/>
    </source>
</evidence>
<comment type="catalytic activity">
    <reaction evidence="1">
        <text>ATP + protein L-histidine = ADP + protein N-phospho-L-histidine.</text>
        <dbReference type="EC" id="2.7.13.3"/>
    </reaction>
</comment>
<feature type="modified residue" description="Phosphohistidine" evidence="14">
    <location>
        <position position="1314"/>
    </location>
</feature>
<evidence type="ECO:0000259" key="17">
    <source>
        <dbReference type="PROSITE" id="PS50110"/>
    </source>
</evidence>